<dbReference type="Proteomes" id="UP000565441">
    <property type="component" value="Unassembled WGS sequence"/>
</dbReference>
<feature type="region of interest" description="Disordered" evidence="1">
    <location>
        <begin position="33"/>
        <end position="73"/>
    </location>
</feature>
<gene>
    <name evidence="2" type="ORF">D9615_003860</name>
</gene>
<comment type="caution">
    <text evidence="2">The sequence shown here is derived from an EMBL/GenBank/DDBJ whole genome shotgun (WGS) entry which is preliminary data.</text>
</comment>
<organism evidence="2 3">
    <name type="scientific">Tricholomella constricta</name>
    <dbReference type="NCBI Taxonomy" id="117010"/>
    <lineage>
        <taxon>Eukaryota</taxon>
        <taxon>Fungi</taxon>
        <taxon>Dikarya</taxon>
        <taxon>Basidiomycota</taxon>
        <taxon>Agaricomycotina</taxon>
        <taxon>Agaricomycetes</taxon>
        <taxon>Agaricomycetidae</taxon>
        <taxon>Agaricales</taxon>
        <taxon>Tricholomatineae</taxon>
        <taxon>Lyophyllaceae</taxon>
        <taxon>Tricholomella</taxon>
    </lineage>
</organism>
<name>A0A8H5HD63_9AGAR</name>
<evidence type="ECO:0000313" key="2">
    <source>
        <dbReference type="EMBL" id="KAF5381093.1"/>
    </source>
</evidence>
<evidence type="ECO:0000256" key="1">
    <source>
        <dbReference type="SAM" id="MobiDB-lite"/>
    </source>
</evidence>
<sequence>MTTFGLAVRPTRNAVSKPPALWIADVVGRLSKASSTQVSRSRRRAMKTPAPANASSYPLLKHEPMRIPGTCNS</sequence>
<protein>
    <submittedName>
        <fullName evidence="2">Uncharacterized protein</fullName>
    </submittedName>
</protein>
<proteinExistence type="predicted"/>
<keyword evidence="3" id="KW-1185">Reference proteome</keyword>
<dbReference type="EMBL" id="JAACJP010000012">
    <property type="protein sequence ID" value="KAF5381093.1"/>
    <property type="molecule type" value="Genomic_DNA"/>
</dbReference>
<dbReference type="AlphaFoldDB" id="A0A8H5HD63"/>
<accession>A0A8H5HD63</accession>
<evidence type="ECO:0000313" key="3">
    <source>
        <dbReference type="Proteomes" id="UP000565441"/>
    </source>
</evidence>
<reference evidence="2 3" key="1">
    <citation type="journal article" date="2020" name="ISME J.">
        <title>Uncovering the hidden diversity of litter-decomposition mechanisms in mushroom-forming fungi.</title>
        <authorList>
            <person name="Floudas D."/>
            <person name="Bentzer J."/>
            <person name="Ahren D."/>
            <person name="Johansson T."/>
            <person name="Persson P."/>
            <person name="Tunlid A."/>
        </authorList>
    </citation>
    <scope>NUCLEOTIDE SEQUENCE [LARGE SCALE GENOMIC DNA]</scope>
    <source>
        <strain evidence="2 3">CBS 661.87</strain>
    </source>
</reference>